<dbReference type="AlphaFoldDB" id="A0A4T0LN21"/>
<feature type="compositionally biased region" description="Acidic residues" evidence="4">
    <location>
        <begin position="550"/>
        <end position="563"/>
    </location>
</feature>
<dbReference type="Gene3D" id="1.25.40.630">
    <property type="match status" value="1"/>
</dbReference>
<protein>
    <recommendedName>
        <fullName evidence="5">RRM domain-containing protein</fullName>
    </recommendedName>
</protein>
<dbReference type="InterPro" id="IPR026896">
    <property type="entry name" value="CSTF_C"/>
</dbReference>
<evidence type="ECO:0000259" key="5">
    <source>
        <dbReference type="PROSITE" id="PS50102"/>
    </source>
</evidence>
<feature type="region of interest" description="Disordered" evidence="4">
    <location>
        <begin position="76"/>
        <end position="114"/>
    </location>
</feature>
<feature type="compositionally biased region" description="Acidic residues" evidence="4">
    <location>
        <begin position="581"/>
        <end position="594"/>
    </location>
</feature>
<dbReference type="SMART" id="SM00360">
    <property type="entry name" value="RRM"/>
    <property type="match status" value="1"/>
</dbReference>
<dbReference type="InterPro" id="IPR012677">
    <property type="entry name" value="Nucleotide-bd_a/b_plait_sf"/>
</dbReference>
<name>A0A4T0LN21_9BASI</name>
<dbReference type="GO" id="GO:0003729">
    <property type="term" value="F:mRNA binding"/>
    <property type="evidence" value="ECO:0007669"/>
    <property type="project" value="TreeGrafter"/>
</dbReference>
<keyword evidence="2" id="KW-0539">Nucleus</keyword>
<dbReference type="Proteomes" id="UP000310708">
    <property type="component" value="Unassembled WGS sequence"/>
</dbReference>
<comment type="subcellular location">
    <subcellularLocation>
        <location evidence="1">Nucleus</location>
    </subcellularLocation>
</comment>
<feature type="compositionally biased region" description="Basic and acidic residues" evidence="4">
    <location>
        <begin position="343"/>
        <end position="354"/>
    </location>
</feature>
<dbReference type="GO" id="GO:0005847">
    <property type="term" value="C:mRNA cleavage and polyadenylation specificity factor complex"/>
    <property type="evidence" value="ECO:0007669"/>
    <property type="project" value="TreeGrafter"/>
</dbReference>
<feature type="compositionally biased region" description="Basic and acidic residues" evidence="4">
    <location>
        <begin position="671"/>
        <end position="683"/>
    </location>
</feature>
<feature type="region of interest" description="Disordered" evidence="4">
    <location>
        <begin position="613"/>
        <end position="683"/>
    </location>
</feature>
<dbReference type="Gene3D" id="1.10.20.70">
    <property type="entry name" value="Transcription termination and cleavage factor, C-terminal domain"/>
    <property type="match status" value="1"/>
</dbReference>
<feature type="region of interest" description="Disordered" evidence="4">
    <location>
        <begin position="576"/>
        <end position="595"/>
    </location>
</feature>
<sequence>MGTPNAQLLGSKIVFVGNLPYDINEEEVVRIFSEVGPVKDFRMNFDKHTGKPKGYGFVEYYDGDTAASAVRNLHDNPVGGRPLRVDLAPDDPKHVKQKEREKHHNNMSSGNYAPLPPPPTAARMGIDMAPGQSATDSISQTLASLPPNQLLDILSQMRASVHTESNSVRQLLNQNPQLSYALFQAMLMMNLCDNTVLQRLMPNQQAPQMMNPTPPPMMSTPAMYQQPPQPPMYPRTHTPTYAQPPPAQDPIQAKVQALPLDQQAMVMQVLSFTPQQIDALPPDQRMSIVALIATLATILAATTAVNAVPVQHESRQLADVLQGLIDQAGKANPTKDGSAAASAEEKDKTLDNSLDSKLKRDDVYDEGGRFDEALDQLKKRAVLNDYLGELLNLAQPGGLLRRQDDIEKKINETIADVIDKSVDDVAAKLPTKRDGAGVPIVTPLVEKLLGGLKESSKRQTDGVVEMLGEAPIVGDAVEQLLGKEEEEKPKSPLEKINQLNSRDYYKFWEPSGDSFLADVQRVDEAPHKSLEEFNHNGYHHKDHRKRQGEDAEATADSALDDDALSGLDKGLDALKKRQGEDAEATADSALDDDALSGLDKGLDALKKRQLSELKDAAGNLPVVGDLLKQKNETDSDSSESSDPSLSDLIPMKARQLLPDVSDVGSLLEGGHPSDKSDGKADAKGLDKLRARLLDEEKPDPVGGIFDGLQGTVKEIGDTLPGNGGTAETFFERRADNDTTSDVEGLPNILKSLQTTEKTEDESSTTSSTPKPSSDSESKDPNILDDLTNTAAIKNGLTSAVEMIPE</sequence>
<dbReference type="Pfam" id="PF14327">
    <property type="entry name" value="CSTF2_hinge"/>
    <property type="match status" value="1"/>
</dbReference>
<dbReference type="InterPro" id="IPR025742">
    <property type="entry name" value="CSTF2_hinge"/>
</dbReference>
<dbReference type="CDD" id="cd12398">
    <property type="entry name" value="RRM_CSTF2_RNA15_like"/>
    <property type="match status" value="1"/>
</dbReference>
<dbReference type="Gene3D" id="3.30.70.330">
    <property type="match status" value="1"/>
</dbReference>
<evidence type="ECO:0000256" key="2">
    <source>
        <dbReference type="ARBA" id="ARBA00023242"/>
    </source>
</evidence>
<feature type="domain" description="RRM" evidence="5">
    <location>
        <begin position="12"/>
        <end position="90"/>
    </location>
</feature>
<gene>
    <name evidence="6" type="ORF">E3Q01_03839</name>
</gene>
<dbReference type="GO" id="GO:0031124">
    <property type="term" value="P:mRNA 3'-end processing"/>
    <property type="evidence" value="ECO:0007669"/>
    <property type="project" value="InterPro"/>
</dbReference>
<dbReference type="InterPro" id="IPR038192">
    <property type="entry name" value="CSTF_C_sf"/>
</dbReference>
<feature type="region of interest" description="Disordered" evidence="4">
    <location>
        <begin position="531"/>
        <end position="565"/>
    </location>
</feature>
<dbReference type="Pfam" id="PF00076">
    <property type="entry name" value="RRM_1"/>
    <property type="match status" value="1"/>
</dbReference>
<evidence type="ECO:0000256" key="1">
    <source>
        <dbReference type="ARBA" id="ARBA00004123"/>
    </source>
</evidence>
<dbReference type="PANTHER" id="PTHR45735:SF2">
    <property type="entry name" value="CLEAVAGE STIMULATION FACTOR SUBUNIT 2"/>
    <property type="match status" value="1"/>
</dbReference>
<feature type="compositionally biased region" description="Basic and acidic residues" evidence="4">
    <location>
        <begin position="90"/>
        <end position="104"/>
    </location>
</feature>
<feature type="region of interest" description="Disordered" evidence="4">
    <location>
        <begin position="329"/>
        <end position="354"/>
    </location>
</feature>
<dbReference type="InterPro" id="IPR035979">
    <property type="entry name" value="RBD_domain_sf"/>
</dbReference>
<reference evidence="6 7" key="1">
    <citation type="submission" date="2019-03" db="EMBL/GenBank/DDBJ databases">
        <title>Sequencing 25 genomes of Wallemia mellicola.</title>
        <authorList>
            <person name="Gostincar C."/>
        </authorList>
    </citation>
    <scope>NUCLEOTIDE SEQUENCE [LARGE SCALE GENOMIC DNA]</scope>
    <source>
        <strain evidence="6 7">EXF-757</strain>
    </source>
</reference>
<dbReference type="SUPFAM" id="SSF54928">
    <property type="entry name" value="RNA-binding domain, RBD"/>
    <property type="match status" value="1"/>
</dbReference>
<evidence type="ECO:0000313" key="7">
    <source>
        <dbReference type="Proteomes" id="UP000310708"/>
    </source>
</evidence>
<evidence type="ECO:0000313" key="6">
    <source>
        <dbReference type="EMBL" id="TIC62615.1"/>
    </source>
</evidence>
<feature type="region of interest" description="Disordered" evidence="4">
    <location>
        <begin position="223"/>
        <end position="248"/>
    </location>
</feature>
<organism evidence="6 7">
    <name type="scientific">Wallemia mellicola</name>
    <dbReference type="NCBI Taxonomy" id="1708541"/>
    <lineage>
        <taxon>Eukaryota</taxon>
        <taxon>Fungi</taxon>
        <taxon>Dikarya</taxon>
        <taxon>Basidiomycota</taxon>
        <taxon>Wallemiomycotina</taxon>
        <taxon>Wallemiomycetes</taxon>
        <taxon>Wallemiales</taxon>
        <taxon>Wallemiaceae</taxon>
        <taxon>Wallemia</taxon>
    </lineage>
</organism>
<dbReference type="InterPro" id="IPR000504">
    <property type="entry name" value="RRM_dom"/>
</dbReference>
<dbReference type="EMBL" id="SPRX01000065">
    <property type="protein sequence ID" value="TIC62615.1"/>
    <property type="molecule type" value="Genomic_DNA"/>
</dbReference>
<feature type="region of interest" description="Disordered" evidence="4">
    <location>
        <begin position="733"/>
        <end position="784"/>
    </location>
</feature>
<keyword evidence="3" id="KW-0694">RNA-binding</keyword>
<dbReference type="PANTHER" id="PTHR45735">
    <property type="entry name" value="CLEAVAGE STIMULATION FACTOR SUBUNIT 2"/>
    <property type="match status" value="1"/>
</dbReference>
<evidence type="ECO:0000256" key="3">
    <source>
        <dbReference type="PROSITE-ProRule" id="PRU00176"/>
    </source>
</evidence>
<comment type="caution">
    <text evidence="6">The sequence shown here is derived from an EMBL/GenBank/DDBJ whole genome shotgun (WGS) entry which is preliminary data.</text>
</comment>
<accession>A0A4T0LN21</accession>
<feature type="compositionally biased region" description="Basic residues" evidence="4">
    <location>
        <begin position="537"/>
        <end position="546"/>
    </location>
</feature>
<proteinExistence type="predicted"/>
<evidence type="ECO:0000256" key="4">
    <source>
        <dbReference type="SAM" id="MobiDB-lite"/>
    </source>
</evidence>
<dbReference type="Pfam" id="PF14304">
    <property type="entry name" value="CSTF_C"/>
    <property type="match status" value="1"/>
</dbReference>
<dbReference type="PROSITE" id="PS50102">
    <property type="entry name" value="RRM"/>
    <property type="match status" value="1"/>
</dbReference>
<feature type="compositionally biased region" description="Low complexity" evidence="4">
    <location>
        <begin position="763"/>
        <end position="772"/>
    </location>
</feature>